<reference evidence="1" key="1">
    <citation type="submission" date="2022-10" db="EMBL/GenBank/DDBJ databases">
        <title>Human gut microbiome strain richness.</title>
        <authorList>
            <person name="Chen-Liaw A."/>
        </authorList>
    </citation>
    <scope>NUCLEOTIDE SEQUENCE</scope>
    <source>
        <strain evidence="1">F7_m1001271B151109d0_201107</strain>
    </source>
</reference>
<gene>
    <name evidence="1" type="ORF">PO240_25320</name>
</gene>
<dbReference type="InterPro" id="IPR053158">
    <property type="entry name" value="CapK_Type1_Caps_Biosynth"/>
</dbReference>
<dbReference type="Proteomes" id="UP001214017">
    <property type="component" value="Unassembled WGS sequence"/>
</dbReference>
<dbReference type="Gene3D" id="3.40.50.12780">
    <property type="entry name" value="N-terminal domain of ligase-like"/>
    <property type="match status" value="1"/>
</dbReference>
<sequence>MIKKYIEESLKYLLRTRLFIHKYVDEINVMYDMTSEELKARNERRFLEIFRKAYSKSKYYRGLCLAEGIKSIEEIRYLKDIVKLPILTKDILKAHGEELLTRPKWGLIKSHTSGTTGTPLTVFQDWASVWREQAYFVCYRKRCGYNYGEPMVSLRGNLGRSEISLKIHVSNTLFLSSYNINEQMAITYYRLIEHHHAKAIEGYPSSLYNLALVLRDKGFECHIPIAFTSSETLHDYQRALIEKVFNTQIYDHYGTTERSIRLEESFNHDGYFEDPGYGIEEYHDDYVISTSLINDVFPLIRYKTDDRIVLKSDTVKTKECFIDYIQGRNDDCLICKDGTKIVRLGFVTKDFDEIDKTQFVQKQKGDVEIRIVCSRTLSEEVKDKVKKNLEDRCGKGNMDIVVRQVDDNEIIYSSSLKFKYVYSEIGRGSNIS</sequence>
<comment type="caution">
    <text evidence="1">The sequence shown here is derived from an EMBL/GenBank/DDBJ whole genome shotgun (WGS) entry which is preliminary data.</text>
</comment>
<keyword evidence="1" id="KW-0436">Ligase</keyword>
<accession>A0AAP3WP66</accession>
<evidence type="ECO:0000313" key="2">
    <source>
        <dbReference type="Proteomes" id="UP001214017"/>
    </source>
</evidence>
<evidence type="ECO:0000313" key="1">
    <source>
        <dbReference type="EMBL" id="MDC2411195.1"/>
    </source>
</evidence>
<name>A0AAP3WP66_BACOV</name>
<dbReference type="InterPro" id="IPR042099">
    <property type="entry name" value="ANL_N_sf"/>
</dbReference>
<dbReference type="SUPFAM" id="SSF56801">
    <property type="entry name" value="Acetyl-CoA synthetase-like"/>
    <property type="match status" value="1"/>
</dbReference>
<dbReference type="PANTHER" id="PTHR36932:SF1">
    <property type="entry name" value="CAPSULAR POLYSACCHARIDE BIOSYNTHESIS PROTEIN"/>
    <property type="match status" value="1"/>
</dbReference>
<dbReference type="AlphaFoldDB" id="A0AAP3WP66"/>
<dbReference type="GO" id="GO:0016874">
    <property type="term" value="F:ligase activity"/>
    <property type="evidence" value="ECO:0007669"/>
    <property type="project" value="UniProtKB-KW"/>
</dbReference>
<dbReference type="PANTHER" id="PTHR36932">
    <property type="entry name" value="CAPSULAR POLYSACCHARIDE BIOSYNTHESIS PROTEIN"/>
    <property type="match status" value="1"/>
</dbReference>
<organism evidence="1 2">
    <name type="scientific">Bacteroides ovatus</name>
    <dbReference type="NCBI Taxonomy" id="28116"/>
    <lineage>
        <taxon>Bacteria</taxon>
        <taxon>Pseudomonadati</taxon>
        <taxon>Bacteroidota</taxon>
        <taxon>Bacteroidia</taxon>
        <taxon>Bacteroidales</taxon>
        <taxon>Bacteroidaceae</taxon>
        <taxon>Bacteroides</taxon>
    </lineage>
</organism>
<dbReference type="RefSeq" id="WP_229070564.1">
    <property type="nucleotide sequence ID" value="NZ_CAKJZM010000002.1"/>
</dbReference>
<proteinExistence type="predicted"/>
<dbReference type="EMBL" id="JAQNWR010000028">
    <property type="protein sequence ID" value="MDC2411195.1"/>
    <property type="molecule type" value="Genomic_DNA"/>
</dbReference>
<protein>
    <submittedName>
        <fullName evidence="1">Phenylacetate--CoA ligase family protein</fullName>
    </submittedName>
</protein>